<dbReference type="PROSITE" id="PS50977">
    <property type="entry name" value="HTH_TETR_2"/>
    <property type="match status" value="1"/>
</dbReference>
<dbReference type="STRING" id="927083.DB32_008207"/>
<dbReference type="AlphaFoldDB" id="A0A0F6W9W1"/>
<keyword evidence="2 4" id="KW-0238">DNA-binding</keyword>
<dbReference type="Gene3D" id="1.10.357.10">
    <property type="entry name" value="Tetracycline Repressor, domain 2"/>
    <property type="match status" value="1"/>
</dbReference>
<dbReference type="Gene3D" id="1.10.10.60">
    <property type="entry name" value="Homeodomain-like"/>
    <property type="match status" value="1"/>
</dbReference>
<evidence type="ECO:0000256" key="2">
    <source>
        <dbReference type="ARBA" id="ARBA00023125"/>
    </source>
</evidence>
<evidence type="ECO:0000313" key="6">
    <source>
        <dbReference type="EMBL" id="AKF11058.1"/>
    </source>
</evidence>
<dbReference type="GO" id="GO:0003677">
    <property type="term" value="F:DNA binding"/>
    <property type="evidence" value="ECO:0007669"/>
    <property type="project" value="UniProtKB-UniRule"/>
</dbReference>
<feature type="domain" description="HTH tetR-type" evidence="5">
    <location>
        <begin position="6"/>
        <end position="66"/>
    </location>
</feature>
<dbReference type="InterPro" id="IPR009057">
    <property type="entry name" value="Homeodomain-like_sf"/>
</dbReference>
<evidence type="ECO:0000313" key="7">
    <source>
        <dbReference type="Proteomes" id="UP000034883"/>
    </source>
</evidence>
<dbReference type="InterPro" id="IPR036271">
    <property type="entry name" value="Tet_transcr_reg_TetR-rel_C_sf"/>
</dbReference>
<dbReference type="KEGG" id="samy:DB32_008207"/>
<evidence type="ECO:0000256" key="1">
    <source>
        <dbReference type="ARBA" id="ARBA00023015"/>
    </source>
</evidence>
<reference evidence="6 7" key="1">
    <citation type="submission" date="2015-03" db="EMBL/GenBank/DDBJ databases">
        <title>Genome assembly of Sandaracinus amylolyticus DSM 53668.</title>
        <authorList>
            <person name="Sharma G."/>
            <person name="Subramanian S."/>
        </authorList>
    </citation>
    <scope>NUCLEOTIDE SEQUENCE [LARGE SCALE GENOMIC DNA]</scope>
    <source>
        <strain evidence="6 7">DSM 53668</strain>
    </source>
</reference>
<dbReference type="EMBL" id="CP011125">
    <property type="protein sequence ID" value="AKF11058.1"/>
    <property type="molecule type" value="Genomic_DNA"/>
</dbReference>
<dbReference type="SUPFAM" id="SSF48498">
    <property type="entry name" value="Tetracyclin repressor-like, C-terminal domain"/>
    <property type="match status" value="1"/>
</dbReference>
<evidence type="ECO:0000256" key="4">
    <source>
        <dbReference type="PROSITE-ProRule" id="PRU00335"/>
    </source>
</evidence>
<evidence type="ECO:0000256" key="3">
    <source>
        <dbReference type="ARBA" id="ARBA00023163"/>
    </source>
</evidence>
<dbReference type="PANTHER" id="PTHR47506:SF1">
    <property type="entry name" value="HTH-TYPE TRANSCRIPTIONAL REGULATOR YJDC"/>
    <property type="match status" value="1"/>
</dbReference>
<keyword evidence="3" id="KW-0804">Transcription</keyword>
<feature type="DNA-binding region" description="H-T-H motif" evidence="4">
    <location>
        <begin position="29"/>
        <end position="48"/>
    </location>
</feature>
<organism evidence="6 7">
    <name type="scientific">Sandaracinus amylolyticus</name>
    <dbReference type="NCBI Taxonomy" id="927083"/>
    <lineage>
        <taxon>Bacteria</taxon>
        <taxon>Pseudomonadati</taxon>
        <taxon>Myxococcota</taxon>
        <taxon>Polyangia</taxon>
        <taxon>Polyangiales</taxon>
        <taxon>Sandaracinaceae</taxon>
        <taxon>Sandaracinus</taxon>
    </lineage>
</organism>
<dbReference type="Pfam" id="PF00440">
    <property type="entry name" value="TetR_N"/>
    <property type="match status" value="1"/>
</dbReference>
<dbReference type="OrthoDB" id="9793734at2"/>
<dbReference type="RefSeq" id="WP_053237964.1">
    <property type="nucleotide sequence ID" value="NZ_CP011125.1"/>
</dbReference>
<sequence length="182" mass="19843">MARPRDFDVDAALDVAVRLFWERGYASTSVRQLCDAMGVQPGSFYAAFTSKEACFHRAIERYLASQGLPAAPSHDAIRAWLRAITAPSRRGKGCLLVTSAVEHPLLDPQGQELVAGRLRAMEDFFALCLHERGERAKDDAALLAAAVTSIHVMMRSGASSARVKRVAQRALEATGLRDDDDS</sequence>
<dbReference type="PRINTS" id="PR00455">
    <property type="entry name" value="HTHTETR"/>
</dbReference>
<name>A0A0F6W9W1_9BACT</name>
<keyword evidence="7" id="KW-1185">Reference proteome</keyword>
<evidence type="ECO:0000259" key="5">
    <source>
        <dbReference type="PROSITE" id="PS50977"/>
    </source>
</evidence>
<accession>A0A0F6W9W1</accession>
<protein>
    <submittedName>
        <fullName evidence="6">Transcriptional regulator, TetR family protein</fullName>
    </submittedName>
</protein>
<dbReference type="PANTHER" id="PTHR47506">
    <property type="entry name" value="TRANSCRIPTIONAL REGULATORY PROTEIN"/>
    <property type="match status" value="1"/>
</dbReference>
<keyword evidence="1" id="KW-0805">Transcription regulation</keyword>
<dbReference type="InterPro" id="IPR001647">
    <property type="entry name" value="HTH_TetR"/>
</dbReference>
<dbReference type="Proteomes" id="UP000034883">
    <property type="component" value="Chromosome"/>
</dbReference>
<gene>
    <name evidence="6" type="ORF">DB32_008207</name>
</gene>
<dbReference type="SUPFAM" id="SSF46689">
    <property type="entry name" value="Homeodomain-like"/>
    <property type="match status" value="1"/>
</dbReference>
<proteinExistence type="predicted"/>